<reference evidence="1 2" key="1">
    <citation type="journal article" date="2011" name="Int. J. Syst. Evol. Microbiol.">
        <title>Hymenobacter yonginensis sp. nov., isolated from a mesotrophic artificial lake.</title>
        <authorList>
            <person name="Joung Y."/>
            <person name="Cho S.H."/>
            <person name="Kim H."/>
            <person name="Kim S.B."/>
            <person name="Joh K."/>
        </authorList>
    </citation>
    <scope>NUCLEOTIDE SEQUENCE [LARGE SCALE GENOMIC DNA]</scope>
    <source>
        <strain evidence="1 2">KCTC 22745</strain>
    </source>
</reference>
<dbReference type="Gene3D" id="2.30.320.10">
    <property type="entry name" value="YwqG-like"/>
    <property type="match status" value="1"/>
</dbReference>
<keyword evidence="2" id="KW-1185">Reference proteome</keyword>
<dbReference type="SUPFAM" id="SSF103032">
    <property type="entry name" value="Hypothetical protein YwqG"/>
    <property type="match status" value="1"/>
</dbReference>
<dbReference type="PANTHER" id="PTHR36436:SF6">
    <property type="entry name" value="SLL5081 PROTEIN"/>
    <property type="match status" value="1"/>
</dbReference>
<gene>
    <name evidence="1" type="ORF">O9Z63_09000</name>
</gene>
<dbReference type="Pfam" id="PF09234">
    <property type="entry name" value="DUF1963"/>
    <property type="match status" value="1"/>
</dbReference>
<evidence type="ECO:0000313" key="2">
    <source>
        <dbReference type="Proteomes" id="UP001211872"/>
    </source>
</evidence>
<dbReference type="PANTHER" id="PTHR36436">
    <property type="entry name" value="SLL5081 PROTEIN"/>
    <property type="match status" value="1"/>
</dbReference>
<protein>
    <submittedName>
        <fullName evidence="1">YwqG family protein</fullName>
    </submittedName>
</protein>
<name>A0ABY7PU49_9BACT</name>
<dbReference type="EMBL" id="CP115396">
    <property type="protein sequence ID" value="WBO86384.1"/>
    <property type="molecule type" value="Genomic_DNA"/>
</dbReference>
<accession>A0ABY7PU49</accession>
<organism evidence="1 2">
    <name type="scientific">Hymenobacter yonginensis</name>
    <dbReference type="NCBI Taxonomy" id="748197"/>
    <lineage>
        <taxon>Bacteria</taxon>
        <taxon>Pseudomonadati</taxon>
        <taxon>Bacteroidota</taxon>
        <taxon>Cytophagia</taxon>
        <taxon>Cytophagales</taxon>
        <taxon>Hymenobacteraceae</taxon>
        <taxon>Hymenobacter</taxon>
    </lineage>
</organism>
<sequence length="255" mass="28665">MTHPIIPDFLQPFRAELERHALESIKATARPRPTPGPPSAASKFRGLPLLPLSMAYPRQQNGTPLLLLAQINLAELPANTLLPAAGLLQFYIPAQDWYDMEEAQVRYIGPEHLGAEYQQDFSFLPANHDEESPINCEHDLTFEATLEYGGLDDERFALNFNGLNGYDFEETLPEKDKEAFSKLLSGAGHKIGGYAYFTQGDPHAYSKGAAEVQLLQIDIDEQIMFGDSGVAHFFITEEALKNREFDKAYFYWDCC</sequence>
<proteinExistence type="predicted"/>
<dbReference type="InterPro" id="IPR015315">
    <property type="entry name" value="DUF1963"/>
</dbReference>
<dbReference type="Proteomes" id="UP001211872">
    <property type="component" value="Chromosome"/>
</dbReference>
<dbReference type="InterPro" id="IPR035948">
    <property type="entry name" value="YwqG-like_sf"/>
</dbReference>
<dbReference type="RefSeq" id="WP_270128970.1">
    <property type="nucleotide sequence ID" value="NZ_CP115396.1"/>
</dbReference>
<evidence type="ECO:0000313" key="1">
    <source>
        <dbReference type="EMBL" id="WBO86384.1"/>
    </source>
</evidence>